<gene>
    <name evidence="1" type="ORF">NWP23_01305</name>
</gene>
<dbReference type="EMBL" id="JANQDL010000011">
    <property type="protein sequence ID" value="MDH6062451.1"/>
    <property type="molecule type" value="Genomic_DNA"/>
</dbReference>
<comment type="caution">
    <text evidence="1">The sequence shown here is derived from an EMBL/GenBank/DDBJ whole genome shotgun (WGS) entry which is preliminary data.</text>
</comment>
<name>A0AA43GVC6_9CYAN</name>
<accession>A0AA43GVC6</accession>
<evidence type="ECO:0000313" key="1">
    <source>
        <dbReference type="EMBL" id="MDH6062451.1"/>
    </source>
</evidence>
<dbReference type="GeneID" id="83685306"/>
<protein>
    <submittedName>
        <fullName evidence="1">Uncharacterized protein</fullName>
    </submittedName>
</protein>
<proteinExistence type="predicted"/>
<reference evidence="1 2" key="1">
    <citation type="journal article" date="2023" name="J. Phycol.">
        <title>Chrysosporum ovalisporum is synonymous with the true-branching cyanobacterium Umezakia natans (Nostocales/Aphanizomenonaceae).</title>
        <authorList>
            <person name="McGregor G.B."/>
            <person name="Sendall B.C."/>
            <person name="Niiyama Y."/>
            <person name="Tuji A."/>
            <person name="Willis A."/>
        </authorList>
    </citation>
    <scope>NUCLEOTIDE SEQUENCE [LARGE SCALE GENOMIC DNA]</scope>
    <source>
        <strain evidence="1 2">FSS-62</strain>
    </source>
</reference>
<dbReference type="Proteomes" id="UP001159370">
    <property type="component" value="Unassembled WGS sequence"/>
</dbReference>
<sequence>MTTQAATVTGQMSRFEERKILRPYPSYRCCGEEQLKRLPGHLRGVK</sequence>
<evidence type="ECO:0000313" key="2">
    <source>
        <dbReference type="Proteomes" id="UP001159370"/>
    </source>
</evidence>
<dbReference type="AlphaFoldDB" id="A0AA43GVC6"/>
<dbReference type="RefSeq" id="WP_280650619.1">
    <property type="nucleotide sequence ID" value="NZ_JANQDL010000011.1"/>
</dbReference>
<organism evidence="1 2">
    <name type="scientific">Umezakia ovalisporum FSS-62</name>
    <dbReference type="NCBI Taxonomy" id="2971776"/>
    <lineage>
        <taxon>Bacteria</taxon>
        <taxon>Bacillati</taxon>
        <taxon>Cyanobacteriota</taxon>
        <taxon>Cyanophyceae</taxon>
        <taxon>Nostocales</taxon>
        <taxon>Nodulariaceae</taxon>
        <taxon>Umezakia</taxon>
    </lineage>
</organism>